<keyword evidence="1" id="KW-0378">Hydrolase</keyword>
<dbReference type="EMBL" id="NHOC01000003">
    <property type="protein sequence ID" value="OUM21247.1"/>
    <property type="molecule type" value="Genomic_DNA"/>
</dbReference>
<dbReference type="InterPro" id="IPR021229">
    <property type="entry name" value="DUF2800"/>
</dbReference>
<comment type="caution">
    <text evidence="2">The sequence shown here is derived from an EMBL/GenBank/DDBJ whole genome shotgun (WGS) entry which is preliminary data.</text>
</comment>
<evidence type="ECO:0008006" key="4">
    <source>
        <dbReference type="Google" id="ProtNLM"/>
    </source>
</evidence>
<dbReference type="GO" id="GO:0016787">
    <property type="term" value="F:hydrolase activity"/>
    <property type="evidence" value="ECO:0007669"/>
    <property type="project" value="UniProtKB-KW"/>
</dbReference>
<evidence type="ECO:0000313" key="3">
    <source>
        <dbReference type="Proteomes" id="UP000194903"/>
    </source>
</evidence>
<organism evidence="2 3">
    <name type="scientific">Butyricicoccus porcorum</name>
    <dbReference type="NCBI Taxonomy" id="1945634"/>
    <lineage>
        <taxon>Bacteria</taxon>
        <taxon>Bacillati</taxon>
        <taxon>Bacillota</taxon>
        <taxon>Clostridia</taxon>
        <taxon>Eubacteriales</taxon>
        <taxon>Butyricicoccaceae</taxon>
        <taxon>Butyricicoccus</taxon>
    </lineage>
</organism>
<gene>
    <name evidence="2" type="ORF">CBW42_03725</name>
</gene>
<name>A0A252F643_9FIRM</name>
<dbReference type="OrthoDB" id="9766061at2"/>
<dbReference type="InterPro" id="IPR011604">
    <property type="entry name" value="PDDEXK-like_dom_sf"/>
</dbReference>
<sequence>MGKHALLSASSSHRWLNCTPSARLEEYYPDTSTRYAEEGTAAHELCEYKVKHYLHGRMPRPQSEFYTEQIERYTDVYLHFFADTLEEVKQTCPVPLVMVEKQLDYSNYAPDGFGTADCIIAADGTMHVIDFKTGFQYVEVRENPQLMLYGLGALNACSWMYDIQQVALSIVQPRVDNVATYTCSVEELIRWGNTYVKPRAALAYQGKGKLVPGEHCRFCRHQAHCVARAEEALHLAQEEFCELDGTDKTDAVPNVRFKNPATLDHREIEALLPMLHRISEWIDEVFAYVSEEAIQHGVIWKGYKVVEGRSVRRFTDEKQVEQVAVAAGYLDIYKKSLITLTEFEKLMGKKKFQEILGGLVCRPPGKLTLVPETDKRPAVDLTAAPDEFTALD</sequence>
<dbReference type="AlphaFoldDB" id="A0A252F643"/>
<proteinExistence type="predicted"/>
<protein>
    <recommendedName>
        <fullName evidence="4">Nuclease</fullName>
    </recommendedName>
</protein>
<evidence type="ECO:0000256" key="1">
    <source>
        <dbReference type="ARBA" id="ARBA00022801"/>
    </source>
</evidence>
<keyword evidence="3" id="KW-1185">Reference proteome</keyword>
<evidence type="ECO:0000313" key="2">
    <source>
        <dbReference type="EMBL" id="OUM21247.1"/>
    </source>
</evidence>
<reference evidence="2 3" key="1">
    <citation type="submission" date="2017-05" db="EMBL/GenBank/DDBJ databases">
        <title>Butyricicoccus porcorum sp. nov. a butyrate-producing bacterium from the swine intestinal tract.</title>
        <authorList>
            <person name="Trachsel J."/>
            <person name="Humphrey S."/>
            <person name="Allen H.K."/>
        </authorList>
    </citation>
    <scope>NUCLEOTIDE SEQUENCE [LARGE SCALE GENOMIC DNA]</scope>
    <source>
        <strain evidence="2">BB10</strain>
    </source>
</reference>
<accession>A0A252F643</accession>
<dbReference type="Proteomes" id="UP000194903">
    <property type="component" value="Unassembled WGS sequence"/>
</dbReference>
<dbReference type="Gene3D" id="3.90.320.10">
    <property type="match status" value="1"/>
</dbReference>
<dbReference type="Pfam" id="PF10926">
    <property type="entry name" value="DUF2800"/>
    <property type="match status" value="1"/>
</dbReference>
<dbReference type="RefSeq" id="WP_087018094.1">
    <property type="nucleotide sequence ID" value="NZ_NHOC01000003.1"/>
</dbReference>